<proteinExistence type="predicted"/>
<evidence type="ECO:0000256" key="1">
    <source>
        <dbReference type="SAM" id="MobiDB-lite"/>
    </source>
</evidence>
<dbReference type="AlphaFoldDB" id="A0AAN9Y8P7"/>
<feature type="region of interest" description="Disordered" evidence="1">
    <location>
        <begin position="20"/>
        <end position="56"/>
    </location>
</feature>
<comment type="caution">
    <text evidence="2">The sequence shown here is derived from an EMBL/GenBank/DDBJ whole genome shotgun (WGS) entry which is preliminary data.</text>
</comment>
<organism evidence="2 3">
    <name type="scientific">Parthenolecanium corni</name>
    <dbReference type="NCBI Taxonomy" id="536013"/>
    <lineage>
        <taxon>Eukaryota</taxon>
        <taxon>Metazoa</taxon>
        <taxon>Ecdysozoa</taxon>
        <taxon>Arthropoda</taxon>
        <taxon>Hexapoda</taxon>
        <taxon>Insecta</taxon>
        <taxon>Pterygota</taxon>
        <taxon>Neoptera</taxon>
        <taxon>Paraneoptera</taxon>
        <taxon>Hemiptera</taxon>
        <taxon>Sternorrhyncha</taxon>
        <taxon>Coccoidea</taxon>
        <taxon>Coccidae</taxon>
        <taxon>Parthenolecanium</taxon>
    </lineage>
</organism>
<evidence type="ECO:0000313" key="2">
    <source>
        <dbReference type="EMBL" id="KAK7601907.1"/>
    </source>
</evidence>
<gene>
    <name evidence="2" type="ORF">V9T40_009348</name>
</gene>
<reference evidence="2 3" key="1">
    <citation type="submission" date="2024-03" db="EMBL/GenBank/DDBJ databases">
        <title>Adaptation during the transition from Ophiocordyceps entomopathogen to insect associate is accompanied by gene loss and intensified selection.</title>
        <authorList>
            <person name="Ward C.M."/>
            <person name="Onetto C.A."/>
            <person name="Borneman A.R."/>
        </authorList>
    </citation>
    <scope>NUCLEOTIDE SEQUENCE [LARGE SCALE GENOMIC DNA]</scope>
    <source>
        <strain evidence="2">AWRI1</strain>
        <tissue evidence="2">Single Adult Female</tissue>
    </source>
</reference>
<keyword evidence="3" id="KW-1185">Reference proteome</keyword>
<accession>A0AAN9Y8P7</accession>
<dbReference type="EMBL" id="JBBCAQ010000010">
    <property type="protein sequence ID" value="KAK7601907.1"/>
    <property type="molecule type" value="Genomic_DNA"/>
</dbReference>
<protein>
    <submittedName>
        <fullName evidence="2">Uncharacterized protein</fullName>
    </submittedName>
</protein>
<sequence>MPNKLNNIFRARAQKIITLCKPPKEDSGDESDVDSEIFGSDRDDSSEAPLQTEETRDIWDDVVAEEELSKILLEKPSIKPMYTWESSEKTVDVSANMFDHPLPTFGESVYKPHNHTSSFTTTDDDDFYSCCDESLPKSKRFRTSTLKSEKEKTDIIKD</sequence>
<evidence type="ECO:0000313" key="3">
    <source>
        <dbReference type="Proteomes" id="UP001367676"/>
    </source>
</evidence>
<dbReference type="Proteomes" id="UP001367676">
    <property type="component" value="Unassembled WGS sequence"/>
</dbReference>
<name>A0AAN9Y8P7_9HEMI</name>